<dbReference type="EMBL" id="CP002159">
    <property type="protein sequence ID" value="ADL54911.1"/>
    <property type="molecule type" value="Genomic_DNA"/>
</dbReference>
<dbReference type="HOGENOM" id="CLU_041673_0_0_4"/>
<dbReference type="eggNOG" id="ENOG502Z9FB">
    <property type="taxonomic scope" value="Bacteria"/>
</dbReference>
<evidence type="ECO:0000313" key="3">
    <source>
        <dbReference type="Proteomes" id="UP000001235"/>
    </source>
</evidence>
<dbReference type="OrthoDB" id="7324894at2"/>
<name>D9SED5_GALCS</name>
<keyword evidence="1" id="KW-0812">Transmembrane</keyword>
<sequence>MMSNRAWNCWVAAAFLFGGLVVVIFNYLVDPYEVFGHHYLRSGYAVNERFRKVNHLLRGDVQNDSYILGSSVMGVFDPDEASRITGHSFYNLSFLAGTPQEAFDTLRALKRSGKPIKEVLIGIDFYQFYERPRIMPTNRPHPAVSGESWLSFYSSYLFASGQWQGLTRIAHHLQSQPSIFFDVDGTGMYHLYEYDRTRASNPEQYNRDHFQPNAWNGADIRWVEERFVEFAELCKWLDENQIEAKLFIHPFYRDTLATISEQSYLEFKARLLKIRPDIVDFSVARDIAQDTSWYYDKRHYRAAVADMIMAAMFQRGDTFAVPGKSVVQSRRR</sequence>
<dbReference type="AlphaFoldDB" id="D9SED5"/>
<dbReference type="Proteomes" id="UP000001235">
    <property type="component" value="Chromosome"/>
</dbReference>
<proteinExistence type="predicted"/>
<keyword evidence="1" id="KW-0472">Membrane</keyword>
<dbReference type="STRING" id="395494.Galf_0879"/>
<accession>D9SED5</accession>
<reference evidence="2 3" key="1">
    <citation type="submission" date="2010-08" db="EMBL/GenBank/DDBJ databases">
        <title>Complete sequence of Gallionella capsiferriformans ES-2.</title>
        <authorList>
            <consortium name="US DOE Joint Genome Institute"/>
            <person name="Lucas S."/>
            <person name="Copeland A."/>
            <person name="Lapidus A."/>
            <person name="Cheng J.-F."/>
            <person name="Bruce D."/>
            <person name="Goodwin L."/>
            <person name="Pitluck S."/>
            <person name="Chertkov O."/>
            <person name="Davenport K.W."/>
            <person name="Detter J.C."/>
            <person name="Han C."/>
            <person name="Tapia R."/>
            <person name="Land M."/>
            <person name="Hauser L."/>
            <person name="Chang Y.-J."/>
            <person name="Jeffries C."/>
            <person name="Kyrpides N."/>
            <person name="Ivanova N."/>
            <person name="Mikhailova N."/>
            <person name="Shelobolina E.S."/>
            <person name="Picardal F."/>
            <person name="Roden E."/>
            <person name="Emerson D."/>
            <person name="Woyke T."/>
        </authorList>
    </citation>
    <scope>NUCLEOTIDE SEQUENCE [LARGE SCALE GENOMIC DNA]</scope>
    <source>
        <strain evidence="2 3">ES-2</strain>
    </source>
</reference>
<dbReference type="RefSeq" id="WP_013292852.1">
    <property type="nucleotide sequence ID" value="NC_014394.1"/>
</dbReference>
<feature type="transmembrane region" description="Helical" evidence="1">
    <location>
        <begin position="7"/>
        <end position="29"/>
    </location>
</feature>
<evidence type="ECO:0000256" key="1">
    <source>
        <dbReference type="SAM" id="Phobius"/>
    </source>
</evidence>
<keyword evidence="1" id="KW-1133">Transmembrane helix</keyword>
<evidence type="ECO:0008006" key="4">
    <source>
        <dbReference type="Google" id="ProtNLM"/>
    </source>
</evidence>
<gene>
    <name evidence="2" type="ordered locus">Galf_0879</name>
</gene>
<dbReference type="KEGG" id="gca:Galf_0879"/>
<keyword evidence="3" id="KW-1185">Reference proteome</keyword>
<protein>
    <recommendedName>
        <fullName evidence="4">SGNH/GDSL hydrolase family protein</fullName>
    </recommendedName>
</protein>
<organism evidence="2 3">
    <name type="scientific">Gallionella capsiferriformans (strain ES-2)</name>
    <name type="common">Gallionella ferruginea capsiferriformans (strain ES-2)</name>
    <dbReference type="NCBI Taxonomy" id="395494"/>
    <lineage>
        <taxon>Bacteria</taxon>
        <taxon>Pseudomonadati</taxon>
        <taxon>Pseudomonadota</taxon>
        <taxon>Betaproteobacteria</taxon>
        <taxon>Nitrosomonadales</taxon>
        <taxon>Gallionellaceae</taxon>
        <taxon>Gallionella</taxon>
    </lineage>
</organism>
<evidence type="ECO:0000313" key="2">
    <source>
        <dbReference type="EMBL" id="ADL54911.1"/>
    </source>
</evidence>